<keyword evidence="9 14" id="KW-0862">Zinc</keyword>
<organism evidence="19 20">
    <name type="scientific">Hyunsoonleella flava</name>
    <dbReference type="NCBI Taxonomy" id="2527939"/>
    <lineage>
        <taxon>Bacteria</taxon>
        <taxon>Pseudomonadati</taxon>
        <taxon>Bacteroidota</taxon>
        <taxon>Flavobacteriia</taxon>
        <taxon>Flavobacteriales</taxon>
        <taxon>Flavobacteriaceae</taxon>
    </lineage>
</organism>
<dbReference type="CDD" id="cd06164">
    <property type="entry name" value="S2P-M50_SpoIVFB_CBS"/>
    <property type="match status" value="1"/>
</dbReference>
<dbReference type="GO" id="GO:0008237">
    <property type="term" value="F:metallopeptidase activity"/>
    <property type="evidence" value="ECO:0007669"/>
    <property type="project" value="UniProtKB-UniRule"/>
</dbReference>
<gene>
    <name evidence="19" type="ORF">EYD45_06855</name>
</gene>
<comment type="similarity">
    <text evidence="2 14">Belongs to the peptidase M50B family.</text>
</comment>
<sequence length="361" mass="40554">MKANLNMGSISGIKIKVHWTFFFLIVWIVFSELKRGGNAESVLFNVVLVLAAFLCVVLHELGHALTAKRFGINTKKITLLPIGGTASLERIPESPKQELLVTLAGPLVNVIIAIFLYYLIPVKALMQLNFTESFEALMSFTLQNFLFFLFLVNVGLAVFNIIPAFPMDGGRILRALLAMKMNRVKATLIASRIGQTIAVLFLLLGLLYNPFLILIALFIFIGAYGENQMVHHLAILKGHSVEEAMLLNTTTFNPKDALDMVVNKLISSTENSFVVLENDKIIGVLHHQDIIDNCNKDIYVEDIMDTTFKVVKSTDNLDKVYRLTHSEKYPFFPVVQNEKFAGVIDNINLNEYLLLQEKLAY</sequence>
<dbReference type="SUPFAM" id="SSF54631">
    <property type="entry name" value="CBS-domain pair"/>
    <property type="match status" value="1"/>
</dbReference>
<dbReference type="Pfam" id="PF00571">
    <property type="entry name" value="CBS"/>
    <property type="match status" value="1"/>
</dbReference>
<evidence type="ECO:0000256" key="2">
    <source>
        <dbReference type="ARBA" id="ARBA00007931"/>
    </source>
</evidence>
<dbReference type="AlphaFoldDB" id="A0A4Q9FHI0"/>
<accession>A0A4Q9FHI0</accession>
<feature type="transmembrane region" description="Helical" evidence="14">
    <location>
        <begin position="210"/>
        <end position="227"/>
    </location>
</feature>
<dbReference type="GO" id="GO:0005886">
    <property type="term" value="C:plasma membrane"/>
    <property type="evidence" value="ECO:0007669"/>
    <property type="project" value="UniProtKB-SubCell"/>
</dbReference>
<evidence type="ECO:0000259" key="18">
    <source>
        <dbReference type="Pfam" id="PF02163"/>
    </source>
</evidence>
<dbReference type="Pfam" id="PF02163">
    <property type="entry name" value="Peptidase_M50"/>
    <property type="match status" value="1"/>
</dbReference>
<keyword evidence="5 14" id="KW-0812">Transmembrane</keyword>
<feature type="binding site" evidence="16">
    <location>
        <position position="63"/>
    </location>
    <ligand>
        <name>Zn(2+)</name>
        <dbReference type="ChEBI" id="CHEBI:29105"/>
        <note>catalytic</note>
    </ligand>
</feature>
<evidence type="ECO:0000256" key="8">
    <source>
        <dbReference type="ARBA" id="ARBA00022801"/>
    </source>
</evidence>
<evidence type="ECO:0000256" key="12">
    <source>
        <dbReference type="ARBA" id="ARBA00023122"/>
    </source>
</evidence>
<evidence type="ECO:0000256" key="13">
    <source>
        <dbReference type="ARBA" id="ARBA00023136"/>
    </source>
</evidence>
<evidence type="ECO:0000256" key="14">
    <source>
        <dbReference type="PIRNR" id="PIRNR006404"/>
    </source>
</evidence>
<dbReference type="InterPro" id="IPR008915">
    <property type="entry name" value="Peptidase_M50"/>
</dbReference>
<feature type="transmembrane region" description="Helical" evidence="14">
    <location>
        <begin position="42"/>
        <end position="61"/>
    </location>
</feature>
<evidence type="ECO:0000256" key="7">
    <source>
        <dbReference type="ARBA" id="ARBA00022737"/>
    </source>
</evidence>
<feature type="transmembrane region" description="Helical" evidence="14">
    <location>
        <begin position="99"/>
        <end position="120"/>
    </location>
</feature>
<dbReference type="PANTHER" id="PTHR39188">
    <property type="entry name" value="MEMBRANE-ASSOCIATED ZINC METALLOPROTEASE M50B"/>
    <property type="match status" value="1"/>
</dbReference>
<evidence type="ECO:0000256" key="4">
    <source>
        <dbReference type="ARBA" id="ARBA00022670"/>
    </source>
</evidence>
<keyword evidence="12" id="KW-0129">CBS domain</keyword>
<keyword evidence="10 14" id="KW-1133">Transmembrane helix</keyword>
<keyword evidence="6 14" id="KW-0479">Metal-binding</keyword>
<dbReference type="InterPro" id="IPR000644">
    <property type="entry name" value="CBS_dom"/>
</dbReference>
<protein>
    <recommendedName>
        <fullName evidence="14">Zinc metalloprotease</fullName>
    </recommendedName>
</protein>
<dbReference type="InterPro" id="IPR046342">
    <property type="entry name" value="CBS_dom_sf"/>
</dbReference>
<evidence type="ECO:0000256" key="15">
    <source>
        <dbReference type="PIRSR" id="PIRSR006404-1"/>
    </source>
</evidence>
<dbReference type="GO" id="GO:0046872">
    <property type="term" value="F:metal ion binding"/>
    <property type="evidence" value="ECO:0007669"/>
    <property type="project" value="UniProtKB-UniRule"/>
</dbReference>
<reference evidence="19 20" key="1">
    <citation type="submission" date="2019-02" db="EMBL/GenBank/DDBJ databases">
        <title>Hyunsoonleella sp., isolated from marine sediment.</title>
        <authorList>
            <person name="Liu B.-T."/>
        </authorList>
    </citation>
    <scope>NUCLEOTIDE SEQUENCE [LARGE SCALE GENOMIC DNA]</scope>
    <source>
        <strain evidence="19 20">T58</strain>
    </source>
</reference>
<feature type="binding site" evidence="16">
    <location>
        <position position="59"/>
    </location>
    <ligand>
        <name>Zn(2+)</name>
        <dbReference type="ChEBI" id="CHEBI:29105"/>
        <note>catalytic</note>
    </ligand>
</feature>
<keyword evidence="7" id="KW-0677">Repeat</keyword>
<evidence type="ECO:0000256" key="5">
    <source>
        <dbReference type="ARBA" id="ARBA00022692"/>
    </source>
</evidence>
<evidence type="ECO:0000256" key="11">
    <source>
        <dbReference type="ARBA" id="ARBA00023049"/>
    </source>
</evidence>
<evidence type="ECO:0000256" key="1">
    <source>
        <dbReference type="ARBA" id="ARBA00004651"/>
    </source>
</evidence>
<keyword evidence="20" id="KW-1185">Reference proteome</keyword>
<dbReference type="PANTHER" id="PTHR39188:SF3">
    <property type="entry name" value="STAGE IV SPORULATION PROTEIN FB"/>
    <property type="match status" value="1"/>
</dbReference>
<keyword evidence="13 14" id="KW-0472">Membrane</keyword>
<keyword evidence="4 14" id="KW-0645">Protease</keyword>
<dbReference type="PIRSF" id="PIRSF006404">
    <property type="entry name" value="UCP006404_Pept_M50_CBS"/>
    <property type="match status" value="1"/>
</dbReference>
<evidence type="ECO:0000256" key="3">
    <source>
        <dbReference type="ARBA" id="ARBA00022475"/>
    </source>
</evidence>
<evidence type="ECO:0000256" key="9">
    <source>
        <dbReference type="ARBA" id="ARBA00022833"/>
    </source>
</evidence>
<keyword evidence="11 14" id="KW-0482">Metalloprotease</keyword>
<dbReference type="Gene3D" id="3.10.580.10">
    <property type="entry name" value="CBS-domain"/>
    <property type="match status" value="1"/>
</dbReference>
<dbReference type="OrthoDB" id="9800627at2"/>
<dbReference type="RefSeq" id="WP_130963803.1">
    <property type="nucleotide sequence ID" value="NZ_SIRT01000004.1"/>
</dbReference>
<evidence type="ECO:0000256" key="16">
    <source>
        <dbReference type="PIRSR" id="PIRSR006404-2"/>
    </source>
</evidence>
<feature type="domain" description="Peptidase M50" evidence="18">
    <location>
        <begin position="49"/>
        <end position="200"/>
    </location>
</feature>
<comment type="subcellular location">
    <subcellularLocation>
        <location evidence="1 14">Cell membrane</location>
        <topology evidence="1 14">Multi-pass membrane protein</topology>
    </subcellularLocation>
</comment>
<dbReference type="InterPro" id="IPR016483">
    <property type="entry name" value="UCP006404_Pept_M50_CBS"/>
</dbReference>
<proteinExistence type="inferred from homology"/>
<feature type="domain" description="CBS" evidence="17">
    <location>
        <begin position="300"/>
        <end position="345"/>
    </location>
</feature>
<evidence type="ECO:0000313" key="20">
    <source>
        <dbReference type="Proteomes" id="UP000291142"/>
    </source>
</evidence>
<comment type="caution">
    <text evidence="19">The sequence shown here is derived from an EMBL/GenBank/DDBJ whole genome shotgun (WGS) entry which is preliminary data.</text>
</comment>
<dbReference type="Proteomes" id="UP000291142">
    <property type="component" value="Unassembled WGS sequence"/>
</dbReference>
<keyword evidence="8 14" id="KW-0378">Hydrolase</keyword>
<evidence type="ECO:0000256" key="10">
    <source>
        <dbReference type="ARBA" id="ARBA00022989"/>
    </source>
</evidence>
<feature type="transmembrane region" description="Helical" evidence="14">
    <location>
        <begin position="12"/>
        <end position="30"/>
    </location>
</feature>
<name>A0A4Q9FHI0_9FLAO</name>
<feature type="transmembrane region" description="Helical" evidence="14">
    <location>
        <begin position="140"/>
        <end position="165"/>
    </location>
</feature>
<comment type="cofactor">
    <cofactor evidence="14 16">
        <name>Zn(2+)</name>
        <dbReference type="ChEBI" id="CHEBI:29105"/>
    </cofactor>
    <text evidence="14 16">Binds 1 zinc ion per subunit.</text>
</comment>
<feature type="active site" evidence="15">
    <location>
        <position position="60"/>
    </location>
</feature>
<feature type="binding site" evidence="16">
    <location>
        <position position="168"/>
    </location>
    <ligand>
        <name>Zn(2+)</name>
        <dbReference type="ChEBI" id="CHEBI:29105"/>
        <note>catalytic</note>
    </ligand>
</feature>
<evidence type="ECO:0000313" key="19">
    <source>
        <dbReference type="EMBL" id="TBN04333.1"/>
    </source>
</evidence>
<dbReference type="EMBL" id="SIRT01000004">
    <property type="protein sequence ID" value="TBN04333.1"/>
    <property type="molecule type" value="Genomic_DNA"/>
</dbReference>
<dbReference type="GO" id="GO:0006508">
    <property type="term" value="P:proteolysis"/>
    <property type="evidence" value="ECO:0007669"/>
    <property type="project" value="UniProtKB-KW"/>
</dbReference>
<evidence type="ECO:0000256" key="6">
    <source>
        <dbReference type="ARBA" id="ARBA00022723"/>
    </source>
</evidence>
<evidence type="ECO:0000259" key="17">
    <source>
        <dbReference type="Pfam" id="PF00571"/>
    </source>
</evidence>
<keyword evidence="3 14" id="KW-1003">Cell membrane</keyword>